<dbReference type="Ensembl" id="ENSCCRT00015028962.1">
    <property type="protein sequence ID" value="ENSCCRP00015027978.1"/>
    <property type="gene ID" value="ENSCCRG00015011813.1"/>
</dbReference>
<dbReference type="GO" id="GO:0043235">
    <property type="term" value="C:receptor complex"/>
    <property type="evidence" value="ECO:0007669"/>
    <property type="project" value="TreeGrafter"/>
</dbReference>
<keyword evidence="2" id="KW-0812">Transmembrane</keyword>
<evidence type="ECO:0000256" key="2">
    <source>
        <dbReference type="SAM" id="Phobius"/>
    </source>
</evidence>
<feature type="repeat" description="TNFR-Cys" evidence="1">
    <location>
        <begin position="114"/>
        <end position="155"/>
    </location>
</feature>
<keyword evidence="2" id="KW-0472">Membrane</keyword>
<dbReference type="GO" id="GO:0005031">
    <property type="term" value="F:tumor necrosis factor receptor activity"/>
    <property type="evidence" value="ECO:0007669"/>
    <property type="project" value="TreeGrafter"/>
</dbReference>
<dbReference type="PANTHER" id="PTHR46861:SF1">
    <property type="entry name" value="TUMOR NECROSIS FACTOR RECEPTOR SUPERFAMILY MEMBER 1A"/>
    <property type="match status" value="1"/>
</dbReference>
<dbReference type="PANTHER" id="PTHR46861">
    <property type="entry name" value="TUMOR NECROSIS FACTOR RECEPTOR SUPERFAMILY MEMBER 1A"/>
    <property type="match status" value="1"/>
</dbReference>
<dbReference type="AlphaFoldDB" id="A0A8C1TWU4"/>
<dbReference type="GO" id="GO:0043120">
    <property type="term" value="F:tumor necrosis factor binding"/>
    <property type="evidence" value="ECO:0007669"/>
    <property type="project" value="TreeGrafter"/>
</dbReference>
<dbReference type="PROSITE" id="PS50050">
    <property type="entry name" value="TNFR_NGFR_2"/>
    <property type="match status" value="1"/>
</dbReference>
<feature type="domain" description="TNFR-Cys" evidence="3">
    <location>
        <begin position="114"/>
        <end position="155"/>
    </location>
</feature>
<keyword evidence="1" id="KW-1015">Disulfide bond</keyword>
<feature type="transmembrane region" description="Helical" evidence="2">
    <location>
        <begin position="21"/>
        <end position="42"/>
    </location>
</feature>
<dbReference type="SUPFAM" id="SSF57586">
    <property type="entry name" value="TNF receptor-like"/>
    <property type="match status" value="2"/>
</dbReference>
<feature type="disulfide bond" evidence="1">
    <location>
        <begin position="115"/>
        <end position="130"/>
    </location>
</feature>
<dbReference type="PROSITE" id="PS00652">
    <property type="entry name" value="TNFR_NGFR_1"/>
    <property type="match status" value="1"/>
</dbReference>
<evidence type="ECO:0000313" key="4">
    <source>
        <dbReference type="Ensembl" id="ENSCCRP00015027978.1"/>
    </source>
</evidence>
<name>A0A8C1TWU4_CYPCA</name>
<comment type="caution">
    <text evidence="1">Lacks conserved residue(s) required for the propagation of feature annotation.</text>
</comment>
<dbReference type="GO" id="GO:0006954">
    <property type="term" value="P:inflammatory response"/>
    <property type="evidence" value="ECO:0007669"/>
    <property type="project" value="TreeGrafter"/>
</dbReference>
<accession>A0A8C1TWU4</accession>
<sequence>MNIYTSLIFILSEFQLSLLKYILLNILLFFFLKGLIAHIIRTMFHIQVQHTRKLLPCVLLSLIVGVVMGQRSVSSKRDCSKEEYWTDGLCCDKCAPGFKLIRKCSSSMVSQCEKCSEGTYLDNMNYFPNCFRCEKCSKRNAVVISPCTPQKNTVCGCQHGYYKKVFDQISWDCVPVKRTISVAIRGLLPKPSPRSPEILSGFRSGSGQVRVWNEFVPKVKYEVGNAAFMDTRQGRRSRMGQRRHNGVD</sequence>
<dbReference type="SMART" id="SM00208">
    <property type="entry name" value="TNFR"/>
    <property type="match status" value="2"/>
</dbReference>
<dbReference type="Proteomes" id="UP000694700">
    <property type="component" value="Unplaced"/>
</dbReference>
<reference evidence="4" key="1">
    <citation type="submission" date="2025-08" db="UniProtKB">
        <authorList>
            <consortium name="Ensembl"/>
        </authorList>
    </citation>
    <scope>IDENTIFICATION</scope>
</reference>
<proteinExistence type="predicted"/>
<dbReference type="Pfam" id="PF00020">
    <property type="entry name" value="TNFR_c6"/>
    <property type="match status" value="1"/>
</dbReference>
<protein>
    <recommendedName>
        <fullName evidence="3">TNFR-Cys domain-containing protein</fullName>
    </recommendedName>
</protein>
<dbReference type="Gene3D" id="2.10.50.10">
    <property type="entry name" value="Tumor Necrosis Factor Receptor, subunit A, domain 2"/>
    <property type="match status" value="2"/>
</dbReference>
<dbReference type="InterPro" id="IPR052493">
    <property type="entry name" value="TNFRSF1A"/>
</dbReference>
<organism evidence="4 5">
    <name type="scientific">Cyprinus carpio</name>
    <name type="common">Common carp</name>
    <dbReference type="NCBI Taxonomy" id="7962"/>
    <lineage>
        <taxon>Eukaryota</taxon>
        <taxon>Metazoa</taxon>
        <taxon>Chordata</taxon>
        <taxon>Craniata</taxon>
        <taxon>Vertebrata</taxon>
        <taxon>Euteleostomi</taxon>
        <taxon>Actinopterygii</taxon>
        <taxon>Neopterygii</taxon>
        <taxon>Teleostei</taxon>
        <taxon>Ostariophysi</taxon>
        <taxon>Cypriniformes</taxon>
        <taxon>Cyprinidae</taxon>
        <taxon>Cyprininae</taxon>
        <taxon>Cyprinus</taxon>
    </lineage>
</organism>
<evidence type="ECO:0000313" key="5">
    <source>
        <dbReference type="Proteomes" id="UP000694700"/>
    </source>
</evidence>
<evidence type="ECO:0000259" key="3">
    <source>
        <dbReference type="PROSITE" id="PS50050"/>
    </source>
</evidence>
<dbReference type="GO" id="GO:0045121">
    <property type="term" value="C:membrane raft"/>
    <property type="evidence" value="ECO:0007669"/>
    <property type="project" value="TreeGrafter"/>
</dbReference>
<evidence type="ECO:0000256" key="1">
    <source>
        <dbReference type="PROSITE-ProRule" id="PRU00206"/>
    </source>
</evidence>
<dbReference type="InterPro" id="IPR001368">
    <property type="entry name" value="TNFR/NGFR_Cys_rich_reg"/>
</dbReference>
<keyword evidence="2" id="KW-1133">Transmembrane helix</keyword>